<evidence type="ECO:0000259" key="9">
    <source>
        <dbReference type="PROSITE" id="PS50113"/>
    </source>
</evidence>
<dbReference type="Gene3D" id="3.30.450.20">
    <property type="entry name" value="PAS domain"/>
    <property type="match status" value="2"/>
</dbReference>
<keyword evidence="5 8" id="KW-1133">Transmembrane helix</keyword>
<comment type="catalytic activity">
    <reaction evidence="7">
        <text>2 GTP = 3',3'-c-di-GMP + 2 diphosphate</text>
        <dbReference type="Rhea" id="RHEA:24898"/>
        <dbReference type="ChEBI" id="CHEBI:33019"/>
        <dbReference type="ChEBI" id="CHEBI:37565"/>
        <dbReference type="ChEBI" id="CHEBI:58805"/>
        <dbReference type="EC" id="2.7.7.65"/>
    </reaction>
</comment>
<protein>
    <recommendedName>
        <fullName evidence="2">diguanylate cyclase</fullName>
        <ecNumber evidence="2">2.7.7.65</ecNumber>
    </recommendedName>
</protein>
<dbReference type="InterPro" id="IPR013656">
    <property type="entry name" value="PAS_4"/>
</dbReference>
<name>A0ABU0JFQ0_9HYPH</name>
<dbReference type="InterPro" id="IPR011620">
    <property type="entry name" value="Sig_transdc_His_kinase_LytS_TM"/>
</dbReference>
<dbReference type="Gene3D" id="3.30.70.270">
    <property type="match status" value="1"/>
</dbReference>
<dbReference type="PANTHER" id="PTHR45138:SF9">
    <property type="entry name" value="DIGUANYLATE CYCLASE DGCM-RELATED"/>
    <property type="match status" value="1"/>
</dbReference>
<feature type="transmembrane region" description="Helical" evidence="8">
    <location>
        <begin position="101"/>
        <end position="122"/>
    </location>
</feature>
<sequence length="639" mass="68008">MPGFWQGLLANLAIVVAVVSAWTNTRSLLPFSAPLGRPLGFGIVMGLGAILTMLLPVALPGGLSFDLRAALIVNAGLFGGPFTGLVAGAVCLAYRLSIGGIYVWGGSLHIALAMALGIAAHALVAGRPVRRTDILLLALATAVIGKVSLLAVPDWTWIGLMPQTSLPTTMVVLMATLLVGLALHHDERQRALLQANAVYRAVTETLPDCLNAKGLDGRFIVANQATATLMRAASAGALIGRSDFDFFPPDAASRFKADEDDVIARGEAHTIEQHVSFEDGSTIWLSTLKAPIRDDRGRLIGLITHNRDITAKRRLEEDLRTTRKRLEDALEHMADGLVLFDAEGMIQLCNPQYQRLFPLTADLRHPGGRLADILRATVERGEQAAPATSDLGGWVEQRCRAILGTGERLIGLADGRWVEARSRHMSDGGTLILFSDITERKQSEEALALANQKLARLAATDGLTGLTNRRAFDEALQKAFARGGRDAAPLSILLADVDRFKAYNDTYGHQAGDECLRTIARTLQATLRRPADLGARYGGEELAAILPDTPLGGALHVAESLRRAVKSLNLPHSGGAGGVVTISVGVATHTAGQDIRTADELLGRADEALYAAKRGGRDQVRGDASALRAGSRGALKAIS</sequence>
<dbReference type="InterPro" id="IPR050469">
    <property type="entry name" value="Diguanylate_Cyclase"/>
</dbReference>
<dbReference type="InterPro" id="IPR035965">
    <property type="entry name" value="PAS-like_dom_sf"/>
</dbReference>
<evidence type="ECO:0000259" key="10">
    <source>
        <dbReference type="PROSITE" id="PS50887"/>
    </source>
</evidence>
<dbReference type="Pfam" id="PF07694">
    <property type="entry name" value="5TM-5TMR_LYT"/>
    <property type="match status" value="1"/>
</dbReference>
<dbReference type="EC" id="2.7.7.65" evidence="2"/>
<dbReference type="RefSeq" id="WP_307280925.1">
    <property type="nucleotide sequence ID" value="NZ_JAUSVX010000015.1"/>
</dbReference>
<evidence type="ECO:0000256" key="2">
    <source>
        <dbReference type="ARBA" id="ARBA00012528"/>
    </source>
</evidence>
<feature type="domain" description="GGDEF" evidence="10">
    <location>
        <begin position="488"/>
        <end position="625"/>
    </location>
</feature>
<proteinExistence type="predicted"/>
<evidence type="ECO:0000256" key="7">
    <source>
        <dbReference type="ARBA" id="ARBA00034247"/>
    </source>
</evidence>
<dbReference type="InterPro" id="IPR043128">
    <property type="entry name" value="Rev_trsase/Diguanyl_cyclase"/>
</dbReference>
<keyword evidence="4 8" id="KW-0812">Transmembrane</keyword>
<dbReference type="NCBIfam" id="TIGR00254">
    <property type="entry name" value="GGDEF"/>
    <property type="match status" value="1"/>
</dbReference>
<dbReference type="CDD" id="cd00130">
    <property type="entry name" value="PAS"/>
    <property type="match status" value="1"/>
</dbReference>
<evidence type="ECO:0000256" key="3">
    <source>
        <dbReference type="ARBA" id="ARBA00022475"/>
    </source>
</evidence>
<feature type="transmembrane region" description="Helical" evidence="8">
    <location>
        <begin position="71"/>
        <end position="95"/>
    </location>
</feature>
<keyword evidence="6 8" id="KW-0472">Membrane</keyword>
<dbReference type="Pfam" id="PF12860">
    <property type="entry name" value="PAS_7"/>
    <property type="match status" value="1"/>
</dbReference>
<dbReference type="EMBL" id="JAUSVX010000015">
    <property type="protein sequence ID" value="MDQ0473106.1"/>
    <property type="molecule type" value="Genomic_DNA"/>
</dbReference>
<reference evidence="11 12" key="1">
    <citation type="submission" date="2023-07" db="EMBL/GenBank/DDBJ databases">
        <title>Genomic Encyclopedia of Type Strains, Phase IV (KMG-IV): sequencing the most valuable type-strain genomes for metagenomic binning, comparative biology and taxonomic classification.</title>
        <authorList>
            <person name="Goeker M."/>
        </authorList>
    </citation>
    <scope>NUCLEOTIDE SEQUENCE [LARGE SCALE GENOMIC DNA]</scope>
    <source>
        <strain evidence="11 12">DSM 19619</strain>
    </source>
</reference>
<dbReference type="PANTHER" id="PTHR45138">
    <property type="entry name" value="REGULATORY COMPONENTS OF SENSORY TRANSDUCTION SYSTEM"/>
    <property type="match status" value="1"/>
</dbReference>
<dbReference type="SUPFAM" id="SSF55073">
    <property type="entry name" value="Nucleotide cyclase"/>
    <property type="match status" value="1"/>
</dbReference>
<feature type="transmembrane region" description="Helical" evidence="8">
    <location>
        <begin position="39"/>
        <end position="59"/>
    </location>
</feature>
<dbReference type="SMART" id="SM00091">
    <property type="entry name" value="PAS"/>
    <property type="match status" value="2"/>
</dbReference>
<evidence type="ECO:0000313" key="12">
    <source>
        <dbReference type="Proteomes" id="UP001242480"/>
    </source>
</evidence>
<dbReference type="Pfam" id="PF08448">
    <property type="entry name" value="PAS_4"/>
    <property type="match status" value="1"/>
</dbReference>
<evidence type="ECO:0000256" key="8">
    <source>
        <dbReference type="SAM" id="Phobius"/>
    </source>
</evidence>
<dbReference type="SUPFAM" id="SSF55785">
    <property type="entry name" value="PYP-like sensor domain (PAS domain)"/>
    <property type="match status" value="2"/>
</dbReference>
<evidence type="ECO:0000256" key="1">
    <source>
        <dbReference type="ARBA" id="ARBA00004651"/>
    </source>
</evidence>
<dbReference type="Pfam" id="PF00990">
    <property type="entry name" value="GGDEF"/>
    <property type="match status" value="1"/>
</dbReference>
<dbReference type="InterPro" id="IPR000700">
    <property type="entry name" value="PAS-assoc_C"/>
</dbReference>
<dbReference type="InterPro" id="IPR000014">
    <property type="entry name" value="PAS"/>
</dbReference>
<gene>
    <name evidence="11" type="ORF">QO011_006140</name>
</gene>
<evidence type="ECO:0000256" key="4">
    <source>
        <dbReference type="ARBA" id="ARBA00022692"/>
    </source>
</evidence>
<evidence type="ECO:0000256" key="6">
    <source>
        <dbReference type="ARBA" id="ARBA00023136"/>
    </source>
</evidence>
<keyword evidence="3" id="KW-1003">Cell membrane</keyword>
<feature type="transmembrane region" description="Helical" evidence="8">
    <location>
        <begin position="134"/>
        <end position="152"/>
    </location>
</feature>
<keyword evidence="12" id="KW-1185">Reference proteome</keyword>
<comment type="caution">
    <text evidence="11">The sequence shown here is derived from an EMBL/GenBank/DDBJ whole genome shotgun (WGS) entry which is preliminary data.</text>
</comment>
<dbReference type="PROSITE" id="PS50113">
    <property type="entry name" value="PAC"/>
    <property type="match status" value="1"/>
</dbReference>
<accession>A0ABU0JFQ0</accession>
<comment type="subcellular location">
    <subcellularLocation>
        <location evidence="1">Cell membrane</location>
        <topology evidence="1">Multi-pass membrane protein</topology>
    </subcellularLocation>
</comment>
<dbReference type="Proteomes" id="UP001242480">
    <property type="component" value="Unassembled WGS sequence"/>
</dbReference>
<dbReference type="InterPro" id="IPR029787">
    <property type="entry name" value="Nucleotide_cyclase"/>
</dbReference>
<dbReference type="InterPro" id="IPR000160">
    <property type="entry name" value="GGDEF_dom"/>
</dbReference>
<evidence type="ECO:0000256" key="5">
    <source>
        <dbReference type="ARBA" id="ARBA00022989"/>
    </source>
</evidence>
<dbReference type="CDD" id="cd01949">
    <property type="entry name" value="GGDEF"/>
    <property type="match status" value="1"/>
</dbReference>
<dbReference type="PROSITE" id="PS50887">
    <property type="entry name" value="GGDEF"/>
    <property type="match status" value="1"/>
</dbReference>
<evidence type="ECO:0000313" key="11">
    <source>
        <dbReference type="EMBL" id="MDQ0473106.1"/>
    </source>
</evidence>
<organism evidence="11 12">
    <name type="scientific">Labrys wisconsinensis</name>
    <dbReference type="NCBI Taxonomy" id="425677"/>
    <lineage>
        <taxon>Bacteria</taxon>
        <taxon>Pseudomonadati</taxon>
        <taxon>Pseudomonadota</taxon>
        <taxon>Alphaproteobacteria</taxon>
        <taxon>Hyphomicrobiales</taxon>
        <taxon>Xanthobacteraceae</taxon>
        <taxon>Labrys</taxon>
    </lineage>
</organism>
<dbReference type="SMART" id="SM00267">
    <property type="entry name" value="GGDEF"/>
    <property type="match status" value="1"/>
</dbReference>
<dbReference type="NCBIfam" id="TIGR00229">
    <property type="entry name" value="sensory_box"/>
    <property type="match status" value="1"/>
</dbReference>
<feature type="domain" description="PAC" evidence="9">
    <location>
        <begin position="269"/>
        <end position="321"/>
    </location>
</feature>